<accession>A0AAV5VUA3</accession>
<feature type="non-terminal residue" evidence="5">
    <location>
        <position position="237"/>
    </location>
</feature>
<dbReference type="FunFam" id="3.30.200.20:FF:001232">
    <property type="entry name" value="Uncharacterized protein"/>
    <property type="match status" value="1"/>
</dbReference>
<proteinExistence type="predicted"/>
<evidence type="ECO:0000259" key="4">
    <source>
        <dbReference type="PROSITE" id="PS50011"/>
    </source>
</evidence>
<evidence type="ECO:0000256" key="1">
    <source>
        <dbReference type="ARBA" id="ARBA00004167"/>
    </source>
</evidence>
<dbReference type="InterPro" id="IPR011009">
    <property type="entry name" value="Kinase-like_dom_sf"/>
</dbReference>
<dbReference type="PANTHER" id="PTHR24416">
    <property type="entry name" value="TYROSINE-PROTEIN KINASE RECEPTOR"/>
    <property type="match status" value="1"/>
</dbReference>
<evidence type="ECO:0000256" key="2">
    <source>
        <dbReference type="PROSITE-ProRule" id="PRU10141"/>
    </source>
</evidence>
<sequence>WEYLAIILPVLSTVIGLTVVCVCCCVMRRKAREQQALIQHFAEKTTFIQKAIELETEITSERKIYRDTIKSGNNIEPSEWEVDRRFIDVHRERILGKGAFGMVCLGTLRADKLPLKSIESPIQVSQLRKNDEQVAVKMLHESADRSSELAFLDEIELMKNLGYHERLVNMLACVTESEPRMLVSELCSNGDLLRYMTARREYMMRLREGDVADYDLVITHKQQCMFAVQIAAGLVGV</sequence>
<dbReference type="InterPro" id="IPR017441">
    <property type="entry name" value="Protein_kinase_ATP_BS"/>
</dbReference>
<protein>
    <recommendedName>
        <fullName evidence="4">Protein kinase domain-containing protein</fullName>
    </recommendedName>
</protein>
<feature type="transmembrane region" description="Helical" evidence="3">
    <location>
        <begin position="6"/>
        <end position="27"/>
    </location>
</feature>
<dbReference type="InterPro" id="IPR000719">
    <property type="entry name" value="Prot_kinase_dom"/>
</dbReference>
<keyword evidence="3" id="KW-0812">Transmembrane</keyword>
<dbReference type="InterPro" id="IPR050122">
    <property type="entry name" value="RTK"/>
</dbReference>
<name>A0AAV5VUA3_9BILA</name>
<keyword evidence="3" id="KW-1133">Transmembrane helix</keyword>
<dbReference type="AlphaFoldDB" id="A0AAV5VUA3"/>
<dbReference type="Gene3D" id="3.30.200.20">
    <property type="entry name" value="Phosphorylase Kinase, domain 1"/>
    <property type="match status" value="1"/>
</dbReference>
<dbReference type="InterPro" id="IPR001245">
    <property type="entry name" value="Ser-Thr/Tyr_kinase_cat_dom"/>
</dbReference>
<dbReference type="GO" id="GO:0005524">
    <property type="term" value="F:ATP binding"/>
    <property type="evidence" value="ECO:0007669"/>
    <property type="project" value="UniProtKB-UniRule"/>
</dbReference>
<comment type="subcellular location">
    <subcellularLocation>
        <location evidence="1">Membrane</location>
        <topology evidence="1">Single-pass membrane protein</topology>
    </subcellularLocation>
</comment>
<dbReference type="GO" id="GO:0007169">
    <property type="term" value="P:cell surface receptor protein tyrosine kinase signaling pathway"/>
    <property type="evidence" value="ECO:0007669"/>
    <property type="project" value="TreeGrafter"/>
</dbReference>
<dbReference type="GO" id="GO:0004714">
    <property type="term" value="F:transmembrane receptor protein tyrosine kinase activity"/>
    <property type="evidence" value="ECO:0007669"/>
    <property type="project" value="TreeGrafter"/>
</dbReference>
<reference evidence="5" key="1">
    <citation type="submission" date="2023-10" db="EMBL/GenBank/DDBJ databases">
        <title>Genome assembly of Pristionchus species.</title>
        <authorList>
            <person name="Yoshida K."/>
            <person name="Sommer R.J."/>
        </authorList>
    </citation>
    <scope>NUCLEOTIDE SEQUENCE</scope>
    <source>
        <strain evidence="5">RS5133</strain>
    </source>
</reference>
<dbReference type="EMBL" id="BTSY01000004">
    <property type="protein sequence ID" value="GMT21974.1"/>
    <property type="molecule type" value="Genomic_DNA"/>
</dbReference>
<dbReference type="GO" id="GO:0005886">
    <property type="term" value="C:plasma membrane"/>
    <property type="evidence" value="ECO:0007669"/>
    <property type="project" value="TreeGrafter"/>
</dbReference>
<gene>
    <name evidence="5" type="ORF">PFISCL1PPCAC_13271</name>
</gene>
<evidence type="ECO:0000313" key="6">
    <source>
        <dbReference type="Proteomes" id="UP001432322"/>
    </source>
</evidence>
<dbReference type="Proteomes" id="UP001432322">
    <property type="component" value="Unassembled WGS sequence"/>
</dbReference>
<organism evidence="5 6">
    <name type="scientific">Pristionchus fissidentatus</name>
    <dbReference type="NCBI Taxonomy" id="1538716"/>
    <lineage>
        <taxon>Eukaryota</taxon>
        <taxon>Metazoa</taxon>
        <taxon>Ecdysozoa</taxon>
        <taxon>Nematoda</taxon>
        <taxon>Chromadorea</taxon>
        <taxon>Rhabditida</taxon>
        <taxon>Rhabditina</taxon>
        <taxon>Diplogasteromorpha</taxon>
        <taxon>Diplogasteroidea</taxon>
        <taxon>Neodiplogasteridae</taxon>
        <taxon>Pristionchus</taxon>
    </lineage>
</organism>
<keyword evidence="3" id="KW-0472">Membrane</keyword>
<dbReference type="Pfam" id="PF07714">
    <property type="entry name" value="PK_Tyr_Ser-Thr"/>
    <property type="match status" value="1"/>
</dbReference>
<dbReference type="InterPro" id="IPR020635">
    <property type="entry name" value="Tyr_kinase_cat_dom"/>
</dbReference>
<dbReference type="GO" id="GO:0043235">
    <property type="term" value="C:receptor complex"/>
    <property type="evidence" value="ECO:0007669"/>
    <property type="project" value="TreeGrafter"/>
</dbReference>
<dbReference type="PROSITE" id="PS00107">
    <property type="entry name" value="PROTEIN_KINASE_ATP"/>
    <property type="match status" value="1"/>
</dbReference>
<evidence type="ECO:0000313" key="5">
    <source>
        <dbReference type="EMBL" id="GMT21974.1"/>
    </source>
</evidence>
<dbReference type="SUPFAM" id="SSF56112">
    <property type="entry name" value="Protein kinase-like (PK-like)"/>
    <property type="match status" value="1"/>
</dbReference>
<evidence type="ECO:0000256" key="3">
    <source>
        <dbReference type="SAM" id="Phobius"/>
    </source>
</evidence>
<comment type="caution">
    <text evidence="5">The sequence shown here is derived from an EMBL/GenBank/DDBJ whole genome shotgun (WGS) entry which is preliminary data.</text>
</comment>
<keyword evidence="6" id="KW-1185">Reference proteome</keyword>
<feature type="non-terminal residue" evidence="5">
    <location>
        <position position="1"/>
    </location>
</feature>
<dbReference type="PANTHER" id="PTHR24416:SF583">
    <property type="entry name" value="RECEPTOR PROTEIN-TYROSINE KINASE"/>
    <property type="match status" value="1"/>
</dbReference>
<dbReference type="SMART" id="SM00219">
    <property type="entry name" value="TyrKc"/>
    <property type="match status" value="1"/>
</dbReference>
<feature type="binding site" evidence="2">
    <location>
        <position position="116"/>
    </location>
    <ligand>
        <name>ATP</name>
        <dbReference type="ChEBI" id="CHEBI:30616"/>
    </ligand>
</feature>
<keyword evidence="2" id="KW-0547">Nucleotide-binding</keyword>
<feature type="domain" description="Protein kinase" evidence="4">
    <location>
        <begin position="89"/>
        <end position="237"/>
    </location>
</feature>
<dbReference type="PROSITE" id="PS50011">
    <property type="entry name" value="PROTEIN_KINASE_DOM"/>
    <property type="match status" value="1"/>
</dbReference>
<keyword evidence="2" id="KW-0067">ATP-binding</keyword>